<proteinExistence type="predicted"/>
<name>A0A7J7YN26_PIPKU</name>
<reference evidence="1 2" key="1">
    <citation type="journal article" date="2020" name="Nature">
        <title>Six reference-quality genomes reveal evolution of bat adaptations.</title>
        <authorList>
            <person name="Jebb D."/>
            <person name="Huang Z."/>
            <person name="Pippel M."/>
            <person name="Hughes G.M."/>
            <person name="Lavrichenko K."/>
            <person name="Devanna P."/>
            <person name="Winkler S."/>
            <person name="Jermiin L.S."/>
            <person name="Skirmuntt E.C."/>
            <person name="Katzourakis A."/>
            <person name="Burkitt-Gray L."/>
            <person name="Ray D.A."/>
            <person name="Sullivan K.A.M."/>
            <person name="Roscito J.G."/>
            <person name="Kirilenko B.M."/>
            <person name="Davalos L.M."/>
            <person name="Corthals A.P."/>
            <person name="Power M.L."/>
            <person name="Jones G."/>
            <person name="Ransome R.D."/>
            <person name="Dechmann D.K.N."/>
            <person name="Locatelli A.G."/>
            <person name="Puechmaille S.J."/>
            <person name="Fedrigo O."/>
            <person name="Jarvis E.D."/>
            <person name="Hiller M."/>
            <person name="Vernes S.C."/>
            <person name="Myers E.W."/>
            <person name="Teeling E.C."/>
        </authorList>
    </citation>
    <scope>NUCLEOTIDE SEQUENCE [LARGE SCALE GENOMIC DNA]</scope>
    <source>
        <strain evidence="1">MPipKuh1</strain>
        <tissue evidence="1">Flight muscle</tissue>
    </source>
</reference>
<evidence type="ECO:0000313" key="2">
    <source>
        <dbReference type="Proteomes" id="UP000558488"/>
    </source>
</evidence>
<protein>
    <submittedName>
        <fullName evidence="1">Uncharacterized protein</fullName>
    </submittedName>
</protein>
<dbReference type="EMBL" id="JACAGB010000005">
    <property type="protein sequence ID" value="KAF6363066.1"/>
    <property type="molecule type" value="Genomic_DNA"/>
</dbReference>
<dbReference type="AlphaFoldDB" id="A0A7J7YN26"/>
<keyword evidence="2" id="KW-1185">Reference proteome</keyword>
<evidence type="ECO:0000313" key="1">
    <source>
        <dbReference type="EMBL" id="KAF6363066.1"/>
    </source>
</evidence>
<dbReference type="Proteomes" id="UP000558488">
    <property type="component" value="Unassembled WGS sequence"/>
</dbReference>
<sequence>MLVPKRYEVLAVWVQWWLPEPALPLASVPSARRPGESEHWGPASSSGLHSQWRLFILSSLRGKPEGKALRPHFLRTLLPILFRAWKINFLLASLPPPPPPVVAYFRASSYLRMGRNSSVSQAF</sequence>
<gene>
    <name evidence="1" type="ORF">mPipKuh1_010064</name>
</gene>
<comment type="caution">
    <text evidence="1">The sequence shown here is derived from an EMBL/GenBank/DDBJ whole genome shotgun (WGS) entry which is preliminary data.</text>
</comment>
<accession>A0A7J7YN26</accession>
<organism evidence="1 2">
    <name type="scientific">Pipistrellus kuhlii</name>
    <name type="common">Kuhl's pipistrelle</name>
    <dbReference type="NCBI Taxonomy" id="59472"/>
    <lineage>
        <taxon>Eukaryota</taxon>
        <taxon>Metazoa</taxon>
        <taxon>Chordata</taxon>
        <taxon>Craniata</taxon>
        <taxon>Vertebrata</taxon>
        <taxon>Euteleostomi</taxon>
        <taxon>Mammalia</taxon>
        <taxon>Eutheria</taxon>
        <taxon>Laurasiatheria</taxon>
        <taxon>Chiroptera</taxon>
        <taxon>Yangochiroptera</taxon>
        <taxon>Vespertilionidae</taxon>
        <taxon>Pipistrellus</taxon>
    </lineage>
</organism>